<feature type="region of interest" description="Disordered" evidence="1">
    <location>
        <begin position="1"/>
        <end position="55"/>
    </location>
</feature>
<dbReference type="Proteomes" id="UP000625711">
    <property type="component" value="Unassembled WGS sequence"/>
</dbReference>
<organism evidence="2 3">
    <name type="scientific">Rhynchophorus ferrugineus</name>
    <name type="common">Red palm weevil</name>
    <name type="synonym">Curculio ferrugineus</name>
    <dbReference type="NCBI Taxonomy" id="354439"/>
    <lineage>
        <taxon>Eukaryota</taxon>
        <taxon>Metazoa</taxon>
        <taxon>Ecdysozoa</taxon>
        <taxon>Arthropoda</taxon>
        <taxon>Hexapoda</taxon>
        <taxon>Insecta</taxon>
        <taxon>Pterygota</taxon>
        <taxon>Neoptera</taxon>
        <taxon>Endopterygota</taxon>
        <taxon>Coleoptera</taxon>
        <taxon>Polyphaga</taxon>
        <taxon>Cucujiformia</taxon>
        <taxon>Curculionidae</taxon>
        <taxon>Dryophthorinae</taxon>
        <taxon>Rhynchophorus</taxon>
    </lineage>
</organism>
<accession>A0A834IH24</accession>
<feature type="compositionally biased region" description="Acidic residues" evidence="1">
    <location>
        <begin position="43"/>
        <end position="52"/>
    </location>
</feature>
<evidence type="ECO:0000313" key="3">
    <source>
        <dbReference type="Proteomes" id="UP000625711"/>
    </source>
</evidence>
<reference evidence="2" key="1">
    <citation type="submission" date="2020-08" db="EMBL/GenBank/DDBJ databases">
        <title>Genome sequencing and assembly of the red palm weevil Rhynchophorus ferrugineus.</title>
        <authorList>
            <person name="Dias G.B."/>
            <person name="Bergman C.M."/>
            <person name="Manee M."/>
        </authorList>
    </citation>
    <scope>NUCLEOTIDE SEQUENCE</scope>
    <source>
        <strain evidence="2">AA-2017</strain>
        <tissue evidence="2">Whole larva</tissue>
    </source>
</reference>
<comment type="caution">
    <text evidence="2">The sequence shown here is derived from an EMBL/GenBank/DDBJ whole genome shotgun (WGS) entry which is preliminary data.</text>
</comment>
<keyword evidence="3" id="KW-1185">Reference proteome</keyword>
<evidence type="ECO:0000313" key="2">
    <source>
        <dbReference type="EMBL" id="KAF7278902.1"/>
    </source>
</evidence>
<proteinExistence type="predicted"/>
<dbReference type="AlphaFoldDB" id="A0A834IH24"/>
<evidence type="ECO:0000256" key="1">
    <source>
        <dbReference type="SAM" id="MobiDB-lite"/>
    </source>
</evidence>
<gene>
    <name evidence="2" type="ORF">GWI33_007849</name>
</gene>
<protein>
    <submittedName>
        <fullName evidence="2">Uncharacterized protein</fullName>
    </submittedName>
</protein>
<dbReference type="EMBL" id="JAACXV010000382">
    <property type="protein sequence ID" value="KAF7278902.1"/>
    <property type="molecule type" value="Genomic_DNA"/>
</dbReference>
<sequence length="136" mass="15113">MGCRISTGPTPTTLQERRPDGRRHACAPPPPTYPTGSLGLETIGDDPDDDADAGVGTGAIIDEWLRWRGSLIKAHRQNKEYRLVTRGTQHQHANGKSPDVPVMPRRYNLVDEQINRLMRPLGGPRQSVYTSLDLTF</sequence>
<name>A0A834IH24_RHYFE</name>